<keyword evidence="1" id="KW-0812">Transmembrane</keyword>
<dbReference type="Pfam" id="PF06912">
    <property type="entry name" value="DUF1275"/>
    <property type="match status" value="1"/>
</dbReference>
<dbReference type="PANTHER" id="PTHR37314:SF4">
    <property type="entry name" value="UPF0700 TRANSMEMBRANE PROTEIN YOAK"/>
    <property type="match status" value="1"/>
</dbReference>
<accession>A0A842CTT2</accession>
<dbReference type="AlphaFoldDB" id="A0A842CTT2"/>
<keyword evidence="1" id="KW-1133">Transmembrane helix</keyword>
<dbReference type="EMBL" id="JAARWW010000001">
    <property type="protein sequence ID" value="MBC2002132.1"/>
    <property type="molecule type" value="Genomic_DNA"/>
</dbReference>
<dbReference type="PANTHER" id="PTHR37314">
    <property type="entry name" value="SLR0142 PROTEIN"/>
    <property type="match status" value="1"/>
</dbReference>
<keyword evidence="1" id="KW-0472">Membrane</keyword>
<comment type="caution">
    <text evidence="2">The sequence shown here is derived from an EMBL/GenBank/DDBJ whole genome shotgun (WGS) entry which is preliminary data.</text>
</comment>
<proteinExistence type="predicted"/>
<gene>
    <name evidence="2" type="ORF">HCA78_00030</name>
</gene>
<feature type="transmembrane region" description="Helical" evidence="1">
    <location>
        <begin position="89"/>
        <end position="106"/>
    </location>
</feature>
<feature type="transmembrane region" description="Helical" evidence="1">
    <location>
        <begin position="137"/>
        <end position="158"/>
    </location>
</feature>
<evidence type="ECO:0000313" key="3">
    <source>
        <dbReference type="Proteomes" id="UP000546806"/>
    </source>
</evidence>
<feature type="transmembrane region" description="Helical" evidence="1">
    <location>
        <begin position="60"/>
        <end position="77"/>
    </location>
</feature>
<evidence type="ECO:0000256" key="1">
    <source>
        <dbReference type="SAM" id="Phobius"/>
    </source>
</evidence>
<reference evidence="2 3" key="1">
    <citation type="submission" date="2020-03" db="EMBL/GenBank/DDBJ databases">
        <title>Soil Listeria distribution.</title>
        <authorList>
            <person name="Liao J."/>
            <person name="Wiedmann M."/>
        </authorList>
    </citation>
    <scope>NUCLEOTIDE SEQUENCE [LARGE SCALE GENOMIC DNA]</scope>
    <source>
        <strain evidence="2 3">FSL L7-0435</strain>
    </source>
</reference>
<organism evidence="2 3">
    <name type="scientific">Listeria booriae</name>
    <dbReference type="NCBI Taxonomy" id="1552123"/>
    <lineage>
        <taxon>Bacteria</taxon>
        <taxon>Bacillati</taxon>
        <taxon>Bacillota</taxon>
        <taxon>Bacilli</taxon>
        <taxon>Bacillales</taxon>
        <taxon>Listeriaceae</taxon>
        <taxon>Listeria</taxon>
    </lineage>
</organism>
<dbReference type="InterPro" id="IPR010699">
    <property type="entry name" value="DUF1275"/>
</dbReference>
<feature type="transmembrane region" description="Helical" evidence="1">
    <location>
        <begin position="113"/>
        <end position="131"/>
    </location>
</feature>
<dbReference type="Proteomes" id="UP000546806">
    <property type="component" value="Unassembled WGS sequence"/>
</dbReference>
<feature type="transmembrane region" description="Helical" evidence="1">
    <location>
        <begin position="170"/>
        <end position="192"/>
    </location>
</feature>
<evidence type="ECO:0000313" key="2">
    <source>
        <dbReference type="EMBL" id="MBC2002132.1"/>
    </source>
</evidence>
<feature type="transmembrane region" description="Helical" evidence="1">
    <location>
        <begin position="198"/>
        <end position="218"/>
    </location>
</feature>
<name>A0A842CTT2_9LIST</name>
<sequence length="235" mass="27176">MYMPSHEHPSVGLSLTFISGMINTATYINYQAFATAQTGNLILALSQLYHQQWDSAGKKILSLLFFFLGILLAMWIRDYFLKKNPSFHWRLYLLYGQVFLYLAFCLPSLQRHPALIVILISFLAAIQWQSFDKINGLPYTNLFTTGNLKGMATSLYDYRTTKEAAAKIRFFHFTRVVIAFILGCLMTLFWLSFVHVNIFVAIAGAFFLLALFRSYWLLRKNGSPKMNNEWIYLVT</sequence>
<protein>
    <submittedName>
        <fullName evidence="2">DUF1275 domain-containing protein</fullName>
    </submittedName>
</protein>